<dbReference type="InterPro" id="IPR001375">
    <property type="entry name" value="Peptidase_S9_cat"/>
</dbReference>
<dbReference type="Pfam" id="PF07676">
    <property type="entry name" value="PD40"/>
    <property type="match status" value="2"/>
</dbReference>
<proteinExistence type="predicted"/>
<dbReference type="InterPro" id="IPR050278">
    <property type="entry name" value="Serine_Prot_S9B/DPPIV"/>
</dbReference>
<dbReference type="KEGG" id="sti:Sthe_1782"/>
<dbReference type="GO" id="GO:0006508">
    <property type="term" value="P:proteolysis"/>
    <property type="evidence" value="ECO:0007669"/>
    <property type="project" value="InterPro"/>
</dbReference>
<dbReference type="Proteomes" id="UP000002027">
    <property type="component" value="Chromosome 1"/>
</dbReference>
<dbReference type="Gene3D" id="2.120.10.30">
    <property type="entry name" value="TolB, C-terminal domain"/>
    <property type="match status" value="1"/>
</dbReference>
<dbReference type="PANTHER" id="PTHR11731:SF193">
    <property type="entry name" value="DIPEPTIDYL PEPTIDASE 9"/>
    <property type="match status" value="1"/>
</dbReference>
<dbReference type="GO" id="GO:0008239">
    <property type="term" value="F:dipeptidyl-peptidase activity"/>
    <property type="evidence" value="ECO:0007669"/>
    <property type="project" value="TreeGrafter"/>
</dbReference>
<dbReference type="InterPro" id="IPR011042">
    <property type="entry name" value="6-blade_b-propeller_TolB-like"/>
</dbReference>
<dbReference type="AlphaFoldDB" id="D1C4P9"/>
<gene>
    <name evidence="2" type="ordered locus">Sthe_1782</name>
</gene>
<dbReference type="InterPro" id="IPR029058">
    <property type="entry name" value="AB_hydrolase_fold"/>
</dbReference>
<dbReference type="PANTHER" id="PTHR11731">
    <property type="entry name" value="PROTEASE FAMILY S9B,C DIPEPTIDYL-PEPTIDASE IV-RELATED"/>
    <property type="match status" value="1"/>
</dbReference>
<dbReference type="HOGENOM" id="CLU_008615_3_2_0"/>
<dbReference type="InterPro" id="IPR011659">
    <property type="entry name" value="WD40"/>
</dbReference>
<dbReference type="eggNOG" id="COG1506">
    <property type="taxonomic scope" value="Bacteria"/>
</dbReference>
<protein>
    <submittedName>
        <fullName evidence="2">Peptidase S9 prolyl oligopeptidase active site domain protein</fullName>
    </submittedName>
</protein>
<dbReference type="eggNOG" id="COG0823">
    <property type="taxonomic scope" value="Bacteria"/>
</dbReference>
<dbReference type="STRING" id="479434.Sthe_1782"/>
<organism evidence="2 3">
    <name type="scientific">Sphaerobacter thermophilus (strain ATCC 49802 / DSM 20745 / KCCM 41009 / NCIMB 13125 / S 6022)</name>
    <dbReference type="NCBI Taxonomy" id="479434"/>
    <lineage>
        <taxon>Bacteria</taxon>
        <taxon>Pseudomonadati</taxon>
        <taxon>Thermomicrobiota</taxon>
        <taxon>Thermomicrobia</taxon>
        <taxon>Sphaerobacterales</taxon>
        <taxon>Sphaerobacterineae</taxon>
        <taxon>Sphaerobacteraceae</taxon>
        <taxon>Sphaerobacter</taxon>
    </lineage>
</organism>
<reference evidence="3" key="1">
    <citation type="submission" date="2009-11" db="EMBL/GenBank/DDBJ databases">
        <title>The complete chromosome 1 of Sphaerobacter thermophilus DSM 20745.</title>
        <authorList>
            <person name="Lucas S."/>
            <person name="Copeland A."/>
            <person name="Lapidus A."/>
            <person name="Glavina del Rio T."/>
            <person name="Dalin E."/>
            <person name="Tice H."/>
            <person name="Bruce D."/>
            <person name="Goodwin L."/>
            <person name="Pitluck S."/>
            <person name="Kyrpides N."/>
            <person name="Mavromatis K."/>
            <person name="Ivanova N."/>
            <person name="Mikhailova N."/>
            <person name="LaButti K.M."/>
            <person name="Clum A."/>
            <person name="Sun H.I."/>
            <person name="Brettin T."/>
            <person name="Detter J.C."/>
            <person name="Han C."/>
            <person name="Larimer F."/>
            <person name="Land M."/>
            <person name="Hauser L."/>
            <person name="Markowitz V."/>
            <person name="Cheng J.F."/>
            <person name="Hugenholtz P."/>
            <person name="Woyke T."/>
            <person name="Wu D."/>
            <person name="Steenblock K."/>
            <person name="Schneider S."/>
            <person name="Pukall R."/>
            <person name="Goeker M."/>
            <person name="Klenk H.P."/>
            <person name="Eisen J.A."/>
        </authorList>
    </citation>
    <scope>NUCLEOTIDE SEQUENCE [LARGE SCALE GENOMIC DNA]</scope>
    <source>
        <strain evidence="3">ATCC 49802 / DSM 20745 / S 6022</strain>
    </source>
</reference>
<sequence>MGPTTTRRSGARFPVATINPRATATPAPAFRRRTARIDSVQLTDGECDDTGHAADVYSFSPDGTRVVYCSNRDTDLNQRRLWIVDLERGESTLLTPGPGTDSCASWSPDGRWIAYVHCGPYESADIWLVNPESGERRQVSRSMPESLTPEKITLPTHITYPSEDGLAVHADLFLPKGFDPNHRYPAVVWVHGGMARQMRYGWHPMRSYAVFYSFHQYLLHRGFVVLSVDYRGSIGYGRAYEEATYRSMCQAELADVVAGATYLRSLPYIDPEAIAVYGLSYGGYLTLGALTKYPDAFALGINIAGVWDWEQYERWREQQYPGSPWHGIARLDGPKGEHNADVWYNASPLNFVHGLSKPLLNLMGTEDERVDFAQMDAIIRDCVEHGKDFAVVYYPGETHMFTWRKTWEDAFPRIERAFKRYLTVPPAERPPAMI</sequence>
<dbReference type="GO" id="GO:0008236">
    <property type="term" value="F:serine-type peptidase activity"/>
    <property type="evidence" value="ECO:0007669"/>
    <property type="project" value="InterPro"/>
</dbReference>
<reference evidence="2 3" key="2">
    <citation type="journal article" date="2010" name="Stand. Genomic Sci.">
        <title>Complete genome sequence of Desulfohalobium retbaense type strain (HR(100)).</title>
        <authorList>
            <person name="Spring S."/>
            <person name="Nolan M."/>
            <person name="Lapidus A."/>
            <person name="Glavina Del Rio T."/>
            <person name="Copeland A."/>
            <person name="Tice H."/>
            <person name="Cheng J.F."/>
            <person name="Lucas S."/>
            <person name="Land M."/>
            <person name="Chen F."/>
            <person name="Bruce D."/>
            <person name="Goodwin L."/>
            <person name="Pitluck S."/>
            <person name="Ivanova N."/>
            <person name="Mavromatis K."/>
            <person name="Mikhailova N."/>
            <person name="Pati A."/>
            <person name="Chen A."/>
            <person name="Palaniappan K."/>
            <person name="Hauser L."/>
            <person name="Chang Y.J."/>
            <person name="Jeffries C.D."/>
            <person name="Munk C."/>
            <person name="Kiss H."/>
            <person name="Chain P."/>
            <person name="Han C."/>
            <person name="Brettin T."/>
            <person name="Detter J.C."/>
            <person name="Schuler E."/>
            <person name="Goker M."/>
            <person name="Rohde M."/>
            <person name="Bristow J."/>
            <person name="Eisen J.A."/>
            <person name="Markowitz V."/>
            <person name="Hugenholtz P."/>
            <person name="Kyrpides N.C."/>
            <person name="Klenk H.P."/>
        </authorList>
    </citation>
    <scope>NUCLEOTIDE SEQUENCE [LARGE SCALE GENOMIC DNA]</scope>
    <source>
        <strain evidence="3">ATCC 49802 / DSM 20745 / S 6022</strain>
    </source>
</reference>
<dbReference type="InParanoid" id="D1C4P9"/>
<keyword evidence="3" id="KW-1185">Reference proteome</keyword>
<accession>D1C4P9</accession>
<dbReference type="EMBL" id="CP001823">
    <property type="protein sequence ID" value="ACZ39216.1"/>
    <property type="molecule type" value="Genomic_DNA"/>
</dbReference>
<evidence type="ECO:0000259" key="1">
    <source>
        <dbReference type="Pfam" id="PF00326"/>
    </source>
</evidence>
<dbReference type="Pfam" id="PF00326">
    <property type="entry name" value="Peptidase_S9"/>
    <property type="match status" value="1"/>
</dbReference>
<evidence type="ECO:0000313" key="3">
    <source>
        <dbReference type="Proteomes" id="UP000002027"/>
    </source>
</evidence>
<dbReference type="SUPFAM" id="SSF69304">
    <property type="entry name" value="Tricorn protease N-terminal domain"/>
    <property type="match status" value="1"/>
</dbReference>
<name>D1C4P9_SPHTD</name>
<dbReference type="SUPFAM" id="SSF53474">
    <property type="entry name" value="alpha/beta-Hydrolases"/>
    <property type="match status" value="1"/>
</dbReference>
<feature type="domain" description="Peptidase S9 prolyl oligopeptidase catalytic" evidence="1">
    <location>
        <begin position="213"/>
        <end position="402"/>
    </location>
</feature>
<dbReference type="Gene3D" id="3.40.50.1820">
    <property type="entry name" value="alpha/beta hydrolase"/>
    <property type="match status" value="1"/>
</dbReference>
<dbReference type="OrthoDB" id="108903at2"/>
<evidence type="ECO:0000313" key="2">
    <source>
        <dbReference type="EMBL" id="ACZ39216.1"/>
    </source>
</evidence>